<accession>E3QRZ0</accession>
<dbReference type="AlphaFoldDB" id="E3QRZ0"/>
<keyword evidence="2" id="KW-1185">Reference proteome</keyword>
<sequence>MSRAASAAVTHIRQSVKPSHIMGWWNWFPSNRRLPRLCHRTHCWAAAKSCRHATLRQQHVGFGSPGGGGGSGEAKIGRHASAARFANCMAKNISNEPMLGTCWQPSLGPRRKRDIHYI</sequence>
<gene>
    <name evidence="1" type="ORF">GLRG_08557</name>
</gene>
<protein>
    <submittedName>
        <fullName evidence="1">Uncharacterized protein</fullName>
    </submittedName>
</protein>
<organism evidence="2">
    <name type="scientific">Colletotrichum graminicola (strain M1.001 / M2 / FGSC 10212)</name>
    <name type="common">Maize anthracnose fungus</name>
    <name type="synonym">Glomerella graminicola</name>
    <dbReference type="NCBI Taxonomy" id="645133"/>
    <lineage>
        <taxon>Eukaryota</taxon>
        <taxon>Fungi</taxon>
        <taxon>Dikarya</taxon>
        <taxon>Ascomycota</taxon>
        <taxon>Pezizomycotina</taxon>
        <taxon>Sordariomycetes</taxon>
        <taxon>Hypocreomycetidae</taxon>
        <taxon>Glomerellales</taxon>
        <taxon>Glomerellaceae</taxon>
        <taxon>Colletotrichum</taxon>
        <taxon>Colletotrichum graminicola species complex</taxon>
    </lineage>
</organism>
<proteinExistence type="predicted"/>
<name>E3QRZ0_COLGM</name>
<reference evidence="2" key="1">
    <citation type="journal article" date="2012" name="Nat. Genet.">
        <title>Lifestyle transitions in plant pathogenic Colletotrichum fungi deciphered by genome and transcriptome analyses.</title>
        <authorList>
            <person name="O'Connell R.J."/>
            <person name="Thon M.R."/>
            <person name="Hacquard S."/>
            <person name="Amyotte S.G."/>
            <person name="Kleemann J."/>
            <person name="Torres M.F."/>
            <person name="Damm U."/>
            <person name="Buiate E.A."/>
            <person name="Epstein L."/>
            <person name="Alkan N."/>
            <person name="Altmueller J."/>
            <person name="Alvarado-Balderrama L."/>
            <person name="Bauser C.A."/>
            <person name="Becker C."/>
            <person name="Birren B.W."/>
            <person name="Chen Z."/>
            <person name="Choi J."/>
            <person name="Crouch J.A."/>
            <person name="Duvick J.P."/>
            <person name="Farman M.A."/>
            <person name="Gan P."/>
            <person name="Heiman D."/>
            <person name="Henrissat B."/>
            <person name="Howard R.J."/>
            <person name="Kabbage M."/>
            <person name="Koch C."/>
            <person name="Kracher B."/>
            <person name="Kubo Y."/>
            <person name="Law A.D."/>
            <person name="Lebrun M.-H."/>
            <person name="Lee Y.-H."/>
            <person name="Miyara I."/>
            <person name="Moore N."/>
            <person name="Neumann U."/>
            <person name="Nordstroem K."/>
            <person name="Panaccione D.G."/>
            <person name="Panstruga R."/>
            <person name="Place M."/>
            <person name="Proctor R.H."/>
            <person name="Prusky D."/>
            <person name="Rech G."/>
            <person name="Reinhardt R."/>
            <person name="Rollins J.A."/>
            <person name="Rounsley S."/>
            <person name="Schardl C.L."/>
            <person name="Schwartz D.C."/>
            <person name="Shenoy N."/>
            <person name="Shirasu K."/>
            <person name="Sikhakolli U.R."/>
            <person name="Stueber K."/>
            <person name="Sukno S.A."/>
            <person name="Sweigard J.A."/>
            <person name="Takano Y."/>
            <person name="Takahara H."/>
            <person name="Trail F."/>
            <person name="van der Does H.C."/>
            <person name="Voll L.M."/>
            <person name="Will I."/>
            <person name="Young S."/>
            <person name="Zeng Q."/>
            <person name="Zhang J."/>
            <person name="Zhou S."/>
            <person name="Dickman M.B."/>
            <person name="Schulze-Lefert P."/>
            <person name="Ver Loren van Themaat E."/>
            <person name="Ma L.-J."/>
            <person name="Vaillancourt L.J."/>
        </authorList>
    </citation>
    <scope>NUCLEOTIDE SEQUENCE [LARGE SCALE GENOMIC DNA]</scope>
    <source>
        <strain evidence="2">M1.001 / M2 / FGSC 10212</strain>
    </source>
</reference>
<dbReference type="Proteomes" id="UP000008782">
    <property type="component" value="Unassembled WGS sequence"/>
</dbReference>
<dbReference type="RefSeq" id="XP_008097648.1">
    <property type="nucleotide sequence ID" value="XM_008099457.1"/>
</dbReference>
<evidence type="ECO:0000313" key="1">
    <source>
        <dbReference type="EMBL" id="EFQ33628.1"/>
    </source>
</evidence>
<evidence type="ECO:0000313" key="2">
    <source>
        <dbReference type="Proteomes" id="UP000008782"/>
    </source>
</evidence>
<dbReference type="HOGENOM" id="CLU_2072960_0_0_1"/>
<dbReference type="GeneID" id="24413922"/>
<dbReference type="EMBL" id="GG697372">
    <property type="protein sequence ID" value="EFQ33628.1"/>
    <property type="molecule type" value="Genomic_DNA"/>
</dbReference>
<dbReference type="VEuPathDB" id="FungiDB:GLRG_08557"/>